<dbReference type="AlphaFoldDB" id="A0A0P1KNF4"/>
<dbReference type="InterPro" id="IPR003595">
    <property type="entry name" value="Tyr_Pase_cat"/>
</dbReference>
<feature type="domain" description="Tyrosine-protein phosphatase" evidence="4">
    <location>
        <begin position="566"/>
        <end position="762"/>
    </location>
</feature>
<dbReference type="InterPro" id="IPR000340">
    <property type="entry name" value="Dual-sp_phosphatase_cat-dom"/>
</dbReference>
<dbReference type="GO" id="GO:0005634">
    <property type="term" value="C:nucleus"/>
    <property type="evidence" value="ECO:0007669"/>
    <property type="project" value="GOC"/>
</dbReference>
<feature type="region of interest" description="Disordered" evidence="3">
    <location>
        <begin position="1"/>
        <end position="39"/>
    </location>
</feature>
<keyword evidence="2" id="KW-0904">Protein phosphatase</keyword>
<protein>
    <submittedName>
        <fullName evidence="6">LAQU0S02e05578g1_1</fullName>
    </submittedName>
</protein>
<dbReference type="Gene3D" id="3.90.190.10">
    <property type="entry name" value="Protein tyrosine phosphatase superfamily"/>
    <property type="match status" value="1"/>
</dbReference>
<name>A0A0P1KNF4_9SACH</name>
<dbReference type="InterPro" id="IPR016130">
    <property type="entry name" value="Tyr_Pase_AS"/>
</dbReference>
<dbReference type="Pfam" id="PF00782">
    <property type="entry name" value="DSPc"/>
    <property type="match status" value="1"/>
</dbReference>
<dbReference type="SMART" id="SM00404">
    <property type="entry name" value="PTPc_motif"/>
    <property type="match status" value="1"/>
</dbReference>
<dbReference type="EMBL" id="LN890542">
    <property type="protein sequence ID" value="CUS21087.1"/>
    <property type="molecule type" value="Genomic_DNA"/>
</dbReference>
<keyword evidence="1" id="KW-0378">Hydrolase</keyword>
<evidence type="ECO:0000259" key="4">
    <source>
        <dbReference type="PROSITE" id="PS50054"/>
    </source>
</evidence>
<evidence type="ECO:0000313" key="6">
    <source>
        <dbReference type="EMBL" id="CUS21087.1"/>
    </source>
</evidence>
<dbReference type="PROSITE" id="PS50054">
    <property type="entry name" value="TYR_PHOSPHATASE_DUAL"/>
    <property type="match status" value="1"/>
</dbReference>
<dbReference type="Proteomes" id="UP000236544">
    <property type="component" value="Unassembled WGS sequence"/>
</dbReference>
<dbReference type="PANTHER" id="PTHR47550">
    <property type="entry name" value="DUAL SPECIFICITY PROTEIN PHOSPHATASE PPS1"/>
    <property type="match status" value="1"/>
</dbReference>
<dbReference type="GO" id="GO:0033260">
    <property type="term" value="P:nuclear DNA replication"/>
    <property type="evidence" value="ECO:0007669"/>
    <property type="project" value="TreeGrafter"/>
</dbReference>
<dbReference type="InterPro" id="IPR020422">
    <property type="entry name" value="TYR_PHOSPHATASE_DUAL_dom"/>
</dbReference>
<evidence type="ECO:0000313" key="7">
    <source>
        <dbReference type="Proteomes" id="UP000236544"/>
    </source>
</evidence>
<accession>A0A0P1KNF4</accession>
<dbReference type="OrthoDB" id="273181at2759"/>
<dbReference type="InterPro" id="IPR053239">
    <property type="entry name" value="Dual_spec_PTase"/>
</dbReference>
<gene>
    <name evidence="6" type="ORF">LAQU0_S02e05578g</name>
</gene>
<evidence type="ECO:0000256" key="3">
    <source>
        <dbReference type="SAM" id="MobiDB-lite"/>
    </source>
</evidence>
<reference evidence="7" key="1">
    <citation type="submission" date="2015-10" db="EMBL/GenBank/DDBJ databases">
        <authorList>
            <person name="Devillers H."/>
        </authorList>
    </citation>
    <scope>NUCLEOTIDE SEQUENCE [LARGE SCALE GENOMIC DNA]</scope>
</reference>
<evidence type="ECO:0000256" key="1">
    <source>
        <dbReference type="ARBA" id="ARBA00022801"/>
    </source>
</evidence>
<dbReference type="PROSITE" id="PS50056">
    <property type="entry name" value="TYR_PHOSPHATASE_2"/>
    <property type="match status" value="1"/>
</dbReference>
<proteinExistence type="predicted"/>
<dbReference type="PROSITE" id="PS00383">
    <property type="entry name" value="TYR_PHOSPHATASE_1"/>
    <property type="match status" value="1"/>
</dbReference>
<evidence type="ECO:0000259" key="5">
    <source>
        <dbReference type="PROSITE" id="PS50056"/>
    </source>
</evidence>
<dbReference type="GO" id="GO:0008138">
    <property type="term" value="F:protein tyrosine/serine/threonine phosphatase activity"/>
    <property type="evidence" value="ECO:0007669"/>
    <property type="project" value="TreeGrafter"/>
</dbReference>
<sequence length="783" mass="87830">MFYPTEPNGPGQPPNKRRKGHGEEQGSSLTDTASDKNHLVPGRVSLISHEEMRKLLAQHVSQRLPDCDEVFPWLHGYSGATNPPRSCQWLAVIRSQPPSQGLIENSGLLKSSLDPHELLMALEPRKHHLGSLLDNVGSILNLTPAEIKILTSACEHYKLLPFLISDAKAQSWFGAGASKHSVGKSSSKHDPPRNWKQPGMFRRFDLQVAKFVEMSRNCVVYCLDQTTHYTSCPCRELALLVDVARRIVDPNGNFRVSVLDSIQIDPEWWGTPPMEVSALKKVHNSQLASDFDVASFNNWDRDLFYRERLEISKMSSASCVSTGSSVSCGNSTDFEIYRLYSGDSMVAKFAKTSVTNQDTIVTLPKLRSSNDDDLIDAQLFNLPHPAKPWRLFVHCSESSCLPELSKITSLIEHVQKKAPLTQTLLSFPNSGSIGLGNLNLDSIKVILNTCLLLYSVGKHTNCGSLIYCSDGYTETSFLLVAFLIFVWDQPLDKVLVRLHGEVNRPFFLFPIDLQVLGHLQILLREQSPRRKEPESSSLEVDPELFSKMFFTKVSDSLNLLQLKGPLPSKILPHLYLGSLEHAQNPKLLGEIGIKNIVSVGETMPWLLAAISRKRSLTVSDINDQKVHARPSMSATSSASQIPSLQGSFPQRGKACAIIEENGFRVLHITNLDDNGEDRLLSQLDEVLDFIDGCYNRREKVLVHCMVGVSRSATVCIAECMKRLNCDVLRAYLYVRVRRLNIIIQPNLMFVYELCKWQESQGRSSHVDWYIICRAISELNSVYF</sequence>
<evidence type="ECO:0000256" key="2">
    <source>
        <dbReference type="ARBA" id="ARBA00022912"/>
    </source>
</evidence>
<dbReference type="InterPro" id="IPR000387">
    <property type="entry name" value="Tyr_Pase_dom"/>
</dbReference>
<dbReference type="SMART" id="SM00195">
    <property type="entry name" value="DSPc"/>
    <property type="match status" value="1"/>
</dbReference>
<dbReference type="InterPro" id="IPR029021">
    <property type="entry name" value="Prot-tyrosine_phosphatase-like"/>
</dbReference>
<feature type="domain" description="Tyrosine specific protein phosphatases" evidence="5">
    <location>
        <begin position="677"/>
        <end position="749"/>
    </location>
</feature>
<dbReference type="PANTHER" id="PTHR47550:SF1">
    <property type="entry name" value="DUAL SPECIFICITY PROTEIN PHOSPHATASE PPS1"/>
    <property type="match status" value="1"/>
</dbReference>
<keyword evidence="7" id="KW-1185">Reference proteome</keyword>
<dbReference type="SUPFAM" id="SSF52799">
    <property type="entry name" value="(Phosphotyrosine protein) phosphatases II"/>
    <property type="match status" value="1"/>
</dbReference>
<organism evidence="6 7">
    <name type="scientific">Lachancea quebecensis</name>
    <dbReference type="NCBI Taxonomy" id="1654605"/>
    <lineage>
        <taxon>Eukaryota</taxon>
        <taxon>Fungi</taxon>
        <taxon>Dikarya</taxon>
        <taxon>Ascomycota</taxon>
        <taxon>Saccharomycotina</taxon>
        <taxon>Saccharomycetes</taxon>
        <taxon>Saccharomycetales</taxon>
        <taxon>Saccharomycetaceae</taxon>
        <taxon>Lachancea</taxon>
    </lineage>
</organism>